<accession>A0ABU1B8T2</accession>
<dbReference type="EMBL" id="JAVIFY010000001">
    <property type="protein sequence ID" value="MDQ9090057.1"/>
    <property type="molecule type" value="Genomic_DNA"/>
</dbReference>
<comment type="caution">
    <text evidence="2">The sequence shown here is derived from an EMBL/GenBank/DDBJ whole genome shotgun (WGS) entry which is preliminary data.</text>
</comment>
<dbReference type="InterPro" id="IPR001853">
    <property type="entry name" value="DSBA-like_thioredoxin_dom"/>
</dbReference>
<evidence type="ECO:0000313" key="3">
    <source>
        <dbReference type="Proteomes" id="UP001226574"/>
    </source>
</evidence>
<dbReference type="Gene3D" id="1.10.472.60">
    <property type="entry name" value="putative protein disulfide isomerase domain"/>
    <property type="match status" value="1"/>
</dbReference>
<sequence>MNSSTQLIYVYDPMCSWCWGFKECWQKIYAELASELDIVYKVGGLAADSDQPMPENMQRFLQQTWQRIAAQTGARFNFDFWKNCQPRRSTYPACRAVIAARQFDKEQAMLQTIQQGYYLQAQNPSDLSTLVSFAQQLNLDRDVFLARMQSAELEQQLQQELAYVQQLPIQGFPSLVLRHQQQYHAIAVNYTDADDVINRIRAVLN</sequence>
<proteinExistence type="predicted"/>
<dbReference type="RefSeq" id="WP_309038086.1">
    <property type="nucleotide sequence ID" value="NZ_JAVIFY010000001.1"/>
</dbReference>
<evidence type="ECO:0000259" key="1">
    <source>
        <dbReference type="Pfam" id="PF01323"/>
    </source>
</evidence>
<organism evidence="2 3">
    <name type="scientific">Pseudoalteromonas haloplanktis</name>
    <name type="common">Alteromonas haloplanktis</name>
    <dbReference type="NCBI Taxonomy" id="228"/>
    <lineage>
        <taxon>Bacteria</taxon>
        <taxon>Pseudomonadati</taxon>
        <taxon>Pseudomonadota</taxon>
        <taxon>Gammaproteobacteria</taxon>
        <taxon>Alteromonadales</taxon>
        <taxon>Pseudoalteromonadaceae</taxon>
        <taxon>Pseudoalteromonas</taxon>
    </lineage>
</organism>
<evidence type="ECO:0000313" key="2">
    <source>
        <dbReference type="EMBL" id="MDQ9090057.1"/>
    </source>
</evidence>
<feature type="domain" description="DSBA-like thioredoxin" evidence="1">
    <location>
        <begin position="7"/>
        <end position="180"/>
    </location>
</feature>
<name>A0ABU1B8T2_PSEHA</name>
<dbReference type="PANTHER" id="PTHR13887">
    <property type="entry name" value="GLUTATHIONE S-TRANSFERASE KAPPA"/>
    <property type="match status" value="1"/>
</dbReference>
<dbReference type="Pfam" id="PF01323">
    <property type="entry name" value="DSBA"/>
    <property type="match status" value="1"/>
</dbReference>
<dbReference type="CDD" id="cd03025">
    <property type="entry name" value="DsbA_FrnE_like"/>
    <property type="match status" value="1"/>
</dbReference>
<dbReference type="PANTHER" id="PTHR13887:SF54">
    <property type="entry name" value="DSBA FAMILY PROTEIN"/>
    <property type="match status" value="1"/>
</dbReference>
<dbReference type="SUPFAM" id="SSF52833">
    <property type="entry name" value="Thioredoxin-like"/>
    <property type="match status" value="1"/>
</dbReference>
<keyword evidence="3" id="KW-1185">Reference proteome</keyword>
<gene>
    <name evidence="2" type="ORF">RC083_00480</name>
</gene>
<dbReference type="InterPro" id="IPR036249">
    <property type="entry name" value="Thioredoxin-like_sf"/>
</dbReference>
<reference evidence="2 3" key="1">
    <citation type="submission" date="2023-08" db="EMBL/GenBank/DDBJ databases">
        <title>Pseudoalteromonas haloplanktis LL1 genome.</title>
        <authorList>
            <person name="Wu S."/>
        </authorList>
    </citation>
    <scope>NUCLEOTIDE SEQUENCE [LARGE SCALE GENOMIC DNA]</scope>
    <source>
        <strain evidence="2 3">LL1</strain>
    </source>
</reference>
<protein>
    <submittedName>
        <fullName evidence="2">DsbA family protein</fullName>
    </submittedName>
</protein>
<dbReference type="Proteomes" id="UP001226574">
    <property type="component" value="Unassembled WGS sequence"/>
</dbReference>
<dbReference type="Gene3D" id="3.40.30.10">
    <property type="entry name" value="Glutaredoxin"/>
    <property type="match status" value="1"/>
</dbReference>